<comment type="function">
    <text evidence="23">D-type phospholipase that hydrolyzes N-acyl-phosphatidylethanolamines (NAPEs) to produce bioactive N-acylethanolamines/fatty acid ethanolamides (NAEs/FAEs) and phosphatidic acid. Cleaves the terminal phosphodiester bond of diacyl- and alkenylacyl-NAPEs, primarily playing a role in the generation of long-chain saturated and monounsaturated NAEs in the brain. May control NAPE homeostasis in dopaminergic neuron membranes and regulate neuron survival, partly through RAC1 activation. As a regulator of lipid metabolism in the adipose tissue, mediates the crosstalk between adipocytes, gut microbiota and immune cells to control body temperature and weight. In particular, regulates energy homeostasis by promoting cold-induced brown or beige adipocyte differentiation program to generate heat from fatty acids and glucose. Has limited D-type phospholipase activity toward N-acyl lyso-NAPEs.</text>
</comment>
<dbReference type="GO" id="GO:0070290">
    <property type="term" value="F:N-acylphosphatidylethanolamine-specific phospholipase D activity"/>
    <property type="evidence" value="ECO:0007669"/>
    <property type="project" value="UniProtKB-EC"/>
</dbReference>
<evidence type="ECO:0000313" key="43">
    <source>
        <dbReference type="Proteomes" id="UP000314982"/>
    </source>
</evidence>
<evidence type="ECO:0000256" key="19">
    <source>
        <dbReference type="ARBA" id="ARBA00023098"/>
    </source>
</evidence>
<dbReference type="FunFam" id="3.60.15.10:FF:000016">
    <property type="entry name" value="N-acyl-phosphatidylethanolamine-hydrolyzing phospholipase D, putative"/>
    <property type="match status" value="1"/>
</dbReference>
<reference evidence="42" key="3">
    <citation type="submission" date="2025-09" db="UniProtKB">
        <authorList>
            <consortium name="Ensembl"/>
        </authorList>
    </citation>
    <scope>IDENTIFICATION</scope>
</reference>
<evidence type="ECO:0000256" key="4">
    <source>
        <dbReference type="ARBA" id="ARBA00004395"/>
    </source>
</evidence>
<evidence type="ECO:0000256" key="10">
    <source>
        <dbReference type="ARBA" id="ARBA00016017"/>
    </source>
</evidence>
<dbReference type="PANTHER" id="PTHR15032:SF4">
    <property type="entry name" value="N-ACYL-PHOSPHATIDYLETHANOLAMINE-HYDROLYZING PHOSPHOLIPASE D"/>
    <property type="match status" value="1"/>
</dbReference>
<evidence type="ECO:0000259" key="41">
    <source>
        <dbReference type="Pfam" id="PF12706"/>
    </source>
</evidence>
<evidence type="ECO:0000256" key="39">
    <source>
        <dbReference type="ARBA" id="ARBA00049463"/>
    </source>
</evidence>
<keyword evidence="11" id="KW-0595">Phospholipid degradation</keyword>
<evidence type="ECO:0000256" key="32">
    <source>
        <dbReference type="ARBA" id="ARBA00048295"/>
    </source>
</evidence>
<comment type="catalytic activity">
    <reaction evidence="30">
        <text>N-dodecanoyl-1,2-di-(9Z-octadecenoyl)-sn-glycero-3-phosphoethanolamine + H2O = N-dodecanoylethanolamine + 1,2-di-(9Z-octadecenoyl)-sn-glycero-3-phosphate + H(+)</text>
        <dbReference type="Rhea" id="RHEA:45556"/>
        <dbReference type="ChEBI" id="CHEBI:15377"/>
        <dbReference type="ChEBI" id="CHEBI:15378"/>
        <dbReference type="ChEBI" id="CHEBI:74546"/>
        <dbReference type="ChEBI" id="CHEBI:85263"/>
        <dbReference type="ChEBI" id="CHEBI:85294"/>
    </reaction>
    <physiologicalReaction direction="left-to-right" evidence="30">
        <dbReference type="Rhea" id="RHEA:45557"/>
    </physiologicalReaction>
</comment>
<evidence type="ECO:0000256" key="28">
    <source>
        <dbReference type="ARBA" id="ARBA00047528"/>
    </source>
</evidence>
<evidence type="ECO:0000256" key="37">
    <source>
        <dbReference type="ARBA" id="ARBA00048938"/>
    </source>
</evidence>
<evidence type="ECO:0000256" key="5">
    <source>
        <dbReference type="ARBA" id="ARBA00004481"/>
    </source>
</evidence>
<evidence type="ECO:0000256" key="1">
    <source>
        <dbReference type="ARBA" id="ARBA00001947"/>
    </source>
</evidence>
<evidence type="ECO:0000256" key="15">
    <source>
        <dbReference type="ARBA" id="ARBA00022833"/>
    </source>
</evidence>
<dbReference type="Gene3D" id="3.60.15.10">
    <property type="entry name" value="Ribonuclease Z/Hydroxyacylglutathione hydrolase-like"/>
    <property type="match status" value="2"/>
</dbReference>
<keyword evidence="15" id="KW-0862">Zinc</keyword>
<dbReference type="GO" id="GO:0046872">
    <property type="term" value="F:metal ion binding"/>
    <property type="evidence" value="ECO:0007669"/>
    <property type="project" value="UniProtKB-KW"/>
</dbReference>
<dbReference type="GO" id="GO:0000139">
    <property type="term" value="C:Golgi membrane"/>
    <property type="evidence" value="ECO:0007669"/>
    <property type="project" value="UniProtKB-SubCell"/>
</dbReference>
<comment type="catalytic activity">
    <reaction evidence="29">
        <text>N-tetradecanoyl-1,2-di-(9Z-octadecenoyl)-sn-glycero-3-phosphoethanolamine + H2O = N-tetradecanoylethanolamine + 1,2-di-(9Z-octadecenoyl)-sn-glycero-3-phosphate + H(+)</text>
        <dbReference type="Rhea" id="RHEA:45552"/>
        <dbReference type="ChEBI" id="CHEBI:15377"/>
        <dbReference type="ChEBI" id="CHEBI:15378"/>
        <dbReference type="ChEBI" id="CHEBI:74546"/>
        <dbReference type="ChEBI" id="CHEBI:85262"/>
        <dbReference type="ChEBI" id="CHEBI:85293"/>
    </reaction>
    <physiologicalReaction direction="left-to-right" evidence="29">
        <dbReference type="Rhea" id="RHEA:45553"/>
    </physiologicalReaction>
</comment>
<evidence type="ECO:0000256" key="24">
    <source>
        <dbReference type="ARBA" id="ARBA00047392"/>
    </source>
</evidence>
<evidence type="ECO:0000256" key="40">
    <source>
        <dbReference type="SAM" id="MobiDB-lite"/>
    </source>
</evidence>
<comment type="catalytic activity">
    <reaction evidence="37">
        <text>N-butanoyl-1-hexadecanoyl-2-(9Z,12Z-octadecadienoyl)-sn-glycero-3-phosphoethanolamine + H2O = N-butanoyl ethanolamine + 1-hexadecanoyl-2-(9Z,12Z-octadecadienoyl)-sn-glycero-3-phosphate + H(+)</text>
        <dbReference type="Rhea" id="RHEA:45620"/>
        <dbReference type="ChEBI" id="CHEBI:15377"/>
        <dbReference type="ChEBI" id="CHEBI:15378"/>
        <dbReference type="ChEBI" id="CHEBI:72860"/>
        <dbReference type="ChEBI" id="CHEBI:85298"/>
        <dbReference type="ChEBI" id="CHEBI:85304"/>
    </reaction>
    <physiologicalReaction direction="left-to-right" evidence="37">
        <dbReference type="Rhea" id="RHEA:45621"/>
    </physiologicalReaction>
</comment>
<feature type="domain" description="Metallo-beta-lactamase" evidence="41">
    <location>
        <begin position="488"/>
        <end position="688"/>
    </location>
</feature>
<evidence type="ECO:0000256" key="27">
    <source>
        <dbReference type="ARBA" id="ARBA00047474"/>
    </source>
</evidence>
<evidence type="ECO:0000256" key="20">
    <source>
        <dbReference type="ARBA" id="ARBA00023136"/>
    </source>
</evidence>
<evidence type="ECO:0000256" key="11">
    <source>
        <dbReference type="ARBA" id="ARBA00022668"/>
    </source>
</evidence>
<comment type="catalytic activity">
    <reaction evidence="26">
        <text>N,1-dihexadecanoyl-sn-glycero-3-phosphoethanolamine + H2O = N-hexadecanoylethanolamine + 1-hexadecanoyl-sn-glycero-3-phosphate + H(+)</text>
        <dbReference type="Rhea" id="RHEA:45592"/>
        <dbReference type="ChEBI" id="CHEBI:15377"/>
        <dbReference type="ChEBI" id="CHEBI:15378"/>
        <dbReference type="ChEBI" id="CHEBI:57518"/>
        <dbReference type="ChEBI" id="CHEBI:71464"/>
        <dbReference type="ChEBI" id="CHEBI:85335"/>
    </reaction>
    <physiologicalReaction direction="left-to-right" evidence="26">
        <dbReference type="Rhea" id="RHEA:45593"/>
    </physiologicalReaction>
</comment>
<keyword evidence="19" id="KW-0443">Lipid metabolism</keyword>
<comment type="catalytic activity">
    <reaction evidence="36">
        <text>N-(5Z,8Z,11Z,14Z-eicosatetraenoyl)-1,2-diacyl-sn-glycero-3-phosphoethanolamine + H2O = N-(5Z,8Z,11Z,14Z-eicosatetraenoyl)-ethanolamine + a 1,2-diacyl-sn-glycero-3-phosphate + H(+)</text>
        <dbReference type="Rhea" id="RHEA:56548"/>
        <dbReference type="ChEBI" id="CHEBI:2700"/>
        <dbReference type="ChEBI" id="CHEBI:15377"/>
        <dbReference type="ChEBI" id="CHEBI:15378"/>
        <dbReference type="ChEBI" id="CHEBI:58608"/>
        <dbReference type="ChEBI" id="CHEBI:140532"/>
    </reaction>
    <physiologicalReaction direction="left-to-right" evidence="36">
        <dbReference type="Rhea" id="RHEA:56549"/>
    </physiologicalReaction>
</comment>
<feature type="domain" description="Metallo-beta-lactamase" evidence="41">
    <location>
        <begin position="133"/>
        <end position="322"/>
    </location>
</feature>
<keyword evidence="13" id="KW-0967">Endosome</keyword>
<dbReference type="PANTHER" id="PTHR15032">
    <property type="entry name" value="N-ACYL-PHOSPHATIDYLETHANOLAMINE-HYDROLYZING PHOSPHOLIPASE D"/>
    <property type="match status" value="1"/>
</dbReference>
<comment type="catalytic activity">
    <reaction evidence="35">
        <text>N,1,2-tri-(9Z-octadecenoyl)-sn-glycero-3-phosphoethanolamine + H2O = N-(9Z-octadecenoyl) ethanolamine + 1,2-di-(9Z-octadecenoyl)-sn-glycero-3-phosphate + H(+)</text>
        <dbReference type="Rhea" id="RHEA:45532"/>
        <dbReference type="ChEBI" id="CHEBI:15377"/>
        <dbReference type="ChEBI" id="CHEBI:15378"/>
        <dbReference type="ChEBI" id="CHEBI:71466"/>
        <dbReference type="ChEBI" id="CHEBI:74546"/>
        <dbReference type="ChEBI" id="CHEBI:85291"/>
    </reaction>
    <physiologicalReaction direction="left-to-right" evidence="35">
        <dbReference type="Rhea" id="RHEA:45533"/>
    </physiologicalReaction>
</comment>
<evidence type="ECO:0000256" key="38">
    <source>
        <dbReference type="ARBA" id="ARBA00049023"/>
    </source>
</evidence>
<evidence type="ECO:0000256" key="13">
    <source>
        <dbReference type="ARBA" id="ARBA00022753"/>
    </source>
</evidence>
<evidence type="ECO:0000256" key="2">
    <source>
        <dbReference type="ARBA" id="ARBA00004146"/>
    </source>
</evidence>
<evidence type="ECO:0000256" key="25">
    <source>
        <dbReference type="ARBA" id="ARBA00047399"/>
    </source>
</evidence>
<dbReference type="SUPFAM" id="SSF56281">
    <property type="entry name" value="Metallo-hydrolase/oxidoreductase"/>
    <property type="match status" value="2"/>
</dbReference>
<dbReference type="Ensembl" id="ENSHHUT00000027907.1">
    <property type="protein sequence ID" value="ENSHHUP00000026849.1"/>
    <property type="gene ID" value="ENSHHUG00000016991.1"/>
</dbReference>
<comment type="catalytic activity">
    <reaction evidence="31">
        <text>N-(5Z,8Z,11Z,14Z-eicosatetraenoyl)-1,2-di-(9Z-octadecenoyl)-sn-glycero-3-phosphoethanolamine + H2O = N-(5Z,8Z,11Z,14Z-eicosatetraenoyl)-ethanolamine + 1,2-di-(9Z-octadecenoyl)-sn-glycero-3-phosphate + H(+)</text>
        <dbReference type="Rhea" id="RHEA:45528"/>
        <dbReference type="ChEBI" id="CHEBI:2700"/>
        <dbReference type="ChEBI" id="CHEBI:15377"/>
        <dbReference type="ChEBI" id="CHEBI:15378"/>
        <dbReference type="ChEBI" id="CHEBI:74546"/>
        <dbReference type="ChEBI" id="CHEBI:85277"/>
    </reaction>
    <physiologicalReaction direction="left-to-right" evidence="31">
        <dbReference type="Rhea" id="RHEA:45529"/>
    </physiologicalReaction>
</comment>
<evidence type="ECO:0000313" key="42">
    <source>
        <dbReference type="Ensembl" id="ENSHHUP00000026849.1"/>
    </source>
</evidence>
<comment type="catalytic activity">
    <reaction evidence="39">
        <text>N-octanoyl-1-hexadecanoyl-2-(9Z,12Z-octadecadienoyl)-sn-glycero-3-phosphoethanolamine + H2O = N-octanoyl ethanolamine + 1-hexadecanoyl-2-(9Z,12Z-octadecadienoyl)-sn-glycero-3-phosphate + H(+)</text>
        <dbReference type="Rhea" id="RHEA:45612"/>
        <dbReference type="ChEBI" id="CHEBI:15377"/>
        <dbReference type="ChEBI" id="CHEBI:15378"/>
        <dbReference type="ChEBI" id="CHEBI:72860"/>
        <dbReference type="ChEBI" id="CHEBI:85296"/>
        <dbReference type="ChEBI" id="CHEBI:85302"/>
    </reaction>
    <physiologicalReaction direction="left-to-right" evidence="39">
        <dbReference type="Rhea" id="RHEA:45613"/>
    </physiologicalReaction>
</comment>
<dbReference type="GO" id="GO:0009395">
    <property type="term" value="P:phospholipid catabolic process"/>
    <property type="evidence" value="ECO:0007669"/>
    <property type="project" value="UniProtKB-KW"/>
</dbReference>
<organism evidence="42 43">
    <name type="scientific">Hucho hucho</name>
    <name type="common">huchen</name>
    <dbReference type="NCBI Taxonomy" id="62062"/>
    <lineage>
        <taxon>Eukaryota</taxon>
        <taxon>Metazoa</taxon>
        <taxon>Chordata</taxon>
        <taxon>Craniata</taxon>
        <taxon>Vertebrata</taxon>
        <taxon>Euteleostomi</taxon>
        <taxon>Actinopterygii</taxon>
        <taxon>Neopterygii</taxon>
        <taxon>Teleostei</taxon>
        <taxon>Protacanthopterygii</taxon>
        <taxon>Salmoniformes</taxon>
        <taxon>Salmonidae</taxon>
        <taxon>Salmoninae</taxon>
        <taxon>Hucho</taxon>
    </lineage>
</organism>
<keyword evidence="12" id="KW-0479">Metal-binding</keyword>
<dbReference type="InterPro" id="IPR001279">
    <property type="entry name" value="Metallo-B-lactamas"/>
</dbReference>
<comment type="subcellular location">
    <subcellularLocation>
        <location evidence="2">Early endosome membrane</location>
    </subcellularLocation>
    <subcellularLocation>
        <location evidence="5">Endosome membrane</location>
        <topology evidence="5">Peripheral membrane protein</topology>
    </subcellularLocation>
    <subcellularLocation>
        <location evidence="4">Golgi apparatus membrane</location>
        <topology evidence="4">Peripheral membrane protein</topology>
    </subcellularLocation>
    <subcellularLocation>
        <location evidence="3">Nucleus envelope</location>
    </subcellularLocation>
    <subcellularLocation>
        <location evidence="6">Nucleus</location>
        <location evidence="6">Nucleoplasm</location>
    </subcellularLocation>
</comment>
<evidence type="ECO:0000256" key="17">
    <source>
        <dbReference type="ARBA" id="ARBA00022990"/>
    </source>
</evidence>
<keyword evidence="18" id="KW-0333">Golgi apparatus</keyword>
<evidence type="ECO:0000256" key="18">
    <source>
        <dbReference type="ARBA" id="ARBA00023034"/>
    </source>
</evidence>
<dbReference type="GO" id="GO:0031901">
    <property type="term" value="C:early endosome membrane"/>
    <property type="evidence" value="ECO:0007669"/>
    <property type="project" value="UniProtKB-SubCell"/>
</dbReference>
<evidence type="ECO:0000256" key="3">
    <source>
        <dbReference type="ARBA" id="ARBA00004259"/>
    </source>
</evidence>
<accession>A0A4W5LM87</accession>
<dbReference type="Pfam" id="PF12706">
    <property type="entry name" value="Lactamase_B_2"/>
    <property type="match status" value="2"/>
</dbReference>
<evidence type="ECO:0000256" key="9">
    <source>
        <dbReference type="ARBA" id="ARBA00012279"/>
    </source>
</evidence>
<comment type="catalytic activity">
    <reaction evidence="38">
        <text>1-O-(1Z-octadecenoyl)-2-(9Z-octadecenoyl)-sn-glycero-3-phospho-N-hexadecanoyl-ethanolamine + H2O = 1-O-(1Z-octadecenoyl)-2-(9Z-octadecenoyl)-sn-glycero-3-phosphate + N-hexadecanoylethanolamine + H(+)</text>
        <dbReference type="Rhea" id="RHEA:56464"/>
        <dbReference type="ChEBI" id="CHEBI:15377"/>
        <dbReference type="ChEBI" id="CHEBI:15378"/>
        <dbReference type="ChEBI" id="CHEBI:71464"/>
        <dbReference type="ChEBI" id="CHEBI:138663"/>
        <dbReference type="ChEBI" id="CHEBI:140452"/>
    </reaction>
    <physiologicalReaction direction="left-to-right" evidence="38">
        <dbReference type="Rhea" id="RHEA:56465"/>
    </physiologicalReaction>
</comment>
<comment type="catalytic activity">
    <reaction evidence="28">
        <text>N,1-diacyl-sn-glycero-3-phosphoethanolamine + H2O = an N-acylethanolamine + a 1-acyl-sn-glycero-3-phosphate + H(+)</text>
        <dbReference type="Rhea" id="RHEA:53164"/>
        <dbReference type="ChEBI" id="CHEBI:15377"/>
        <dbReference type="ChEBI" id="CHEBI:15378"/>
        <dbReference type="ChEBI" id="CHEBI:52640"/>
        <dbReference type="ChEBI" id="CHEBI:57970"/>
        <dbReference type="ChEBI" id="CHEBI:85216"/>
    </reaction>
    <physiologicalReaction direction="left-to-right" evidence="28">
        <dbReference type="Rhea" id="RHEA:53165"/>
    </physiologicalReaction>
</comment>
<comment type="catalytic activity">
    <reaction evidence="34">
        <text>N-hexanoyl-1-hexadecanoyl-2-(9Z,12Z-octadecadienoyl)-sn-glycero-3-phosphoethanolamine + H2O = N-hexanoyl ethanolamine + 1-hexadecanoyl-2-(9Z,12Z-octadecadienoyl)-sn-glycero-3-phosphate + H(+)</text>
        <dbReference type="Rhea" id="RHEA:45616"/>
        <dbReference type="ChEBI" id="CHEBI:15377"/>
        <dbReference type="ChEBI" id="CHEBI:15378"/>
        <dbReference type="ChEBI" id="CHEBI:72860"/>
        <dbReference type="ChEBI" id="CHEBI:85297"/>
        <dbReference type="ChEBI" id="CHEBI:85303"/>
    </reaction>
    <physiologicalReaction direction="left-to-right" evidence="34">
        <dbReference type="Rhea" id="RHEA:45617"/>
    </physiologicalReaction>
</comment>
<dbReference type="GO" id="GO:0070292">
    <property type="term" value="P:N-acylphosphatidylethanolamine metabolic process"/>
    <property type="evidence" value="ECO:0007669"/>
    <property type="project" value="TreeGrafter"/>
</dbReference>
<evidence type="ECO:0000256" key="33">
    <source>
        <dbReference type="ARBA" id="ARBA00048371"/>
    </source>
</evidence>
<dbReference type="AlphaFoldDB" id="A0A4W5LM87"/>
<comment type="similarity">
    <text evidence="7">Belongs to the NAPE-PLD family.</text>
</comment>
<dbReference type="EC" id="3.1.4.54" evidence="9"/>
<evidence type="ECO:0000256" key="30">
    <source>
        <dbReference type="ARBA" id="ARBA00047926"/>
    </source>
</evidence>
<evidence type="ECO:0000256" key="6">
    <source>
        <dbReference type="ARBA" id="ARBA00004642"/>
    </source>
</evidence>
<evidence type="ECO:0000256" key="8">
    <source>
        <dbReference type="ARBA" id="ARBA00011543"/>
    </source>
</evidence>
<comment type="cofactor">
    <cofactor evidence="1">
        <name>Zn(2+)</name>
        <dbReference type="ChEBI" id="CHEBI:29105"/>
    </cofactor>
</comment>
<comment type="catalytic activity">
    <reaction evidence="27">
        <text>N-hexadecanoyl-1,2-di-(9Z-octadecenoyl)-sn-glycero-3-phosphoethanolamine + H2O = N-hexadecanoylethanolamine + 1,2-di-(9Z-octadecenoyl)-sn-glycero-3-phosphate + H(+)</text>
        <dbReference type="Rhea" id="RHEA:45540"/>
        <dbReference type="ChEBI" id="CHEBI:15377"/>
        <dbReference type="ChEBI" id="CHEBI:15378"/>
        <dbReference type="ChEBI" id="CHEBI:71464"/>
        <dbReference type="ChEBI" id="CHEBI:74546"/>
        <dbReference type="ChEBI" id="CHEBI:78097"/>
    </reaction>
    <physiologicalReaction direction="left-to-right" evidence="27">
        <dbReference type="Rhea" id="RHEA:45541"/>
    </physiologicalReaction>
</comment>
<keyword evidence="43" id="KW-1185">Reference proteome</keyword>
<evidence type="ECO:0000256" key="35">
    <source>
        <dbReference type="ARBA" id="ARBA00048630"/>
    </source>
</evidence>
<proteinExistence type="inferred from homology"/>
<evidence type="ECO:0000256" key="21">
    <source>
        <dbReference type="ARBA" id="ARBA00023242"/>
    </source>
</evidence>
<evidence type="ECO:0000256" key="31">
    <source>
        <dbReference type="ARBA" id="ARBA00048025"/>
    </source>
</evidence>
<evidence type="ECO:0000256" key="36">
    <source>
        <dbReference type="ARBA" id="ARBA00048796"/>
    </source>
</evidence>
<evidence type="ECO:0000256" key="7">
    <source>
        <dbReference type="ARBA" id="ARBA00010127"/>
    </source>
</evidence>
<protein>
    <recommendedName>
        <fullName evidence="10">N-acyl-phosphatidylethanolamine-hydrolyzing phospholipase D</fullName>
        <ecNumber evidence="9">3.1.4.54</ecNumber>
    </recommendedName>
</protein>
<keyword evidence="22" id="KW-1208">Phospholipid metabolism</keyword>
<dbReference type="Proteomes" id="UP000314982">
    <property type="component" value="Unassembled WGS sequence"/>
</dbReference>
<evidence type="ECO:0000256" key="29">
    <source>
        <dbReference type="ARBA" id="ARBA00047759"/>
    </source>
</evidence>
<feature type="region of interest" description="Disordered" evidence="40">
    <location>
        <begin position="1"/>
        <end position="39"/>
    </location>
</feature>
<comment type="subunit">
    <text evidence="8">Homodimer. Bile acids promote the assembly of inactive monomers into an active dimer and enable catalysis.</text>
</comment>
<evidence type="ECO:0000256" key="22">
    <source>
        <dbReference type="ARBA" id="ARBA00023264"/>
    </source>
</evidence>
<dbReference type="STRING" id="62062.ENSHHUP00000026849"/>
<keyword evidence="16" id="KW-0442">Lipid degradation</keyword>
<evidence type="ECO:0000256" key="34">
    <source>
        <dbReference type="ARBA" id="ARBA00048593"/>
    </source>
</evidence>
<dbReference type="GeneTree" id="ENSGT00390000017990"/>
<keyword evidence="14" id="KW-0378">Hydrolase</keyword>
<evidence type="ECO:0000256" key="16">
    <source>
        <dbReference type="ARBA" id="ARBA00022963"/>
    </source>
</evidence>
<comment type="catalytic activity">
    <reaction evidence="25">
        <text>N-octadecanoyl-1,2-di-(9Z-octadecenoyl)-sn-glycero-3-phosphoethanolamine + H2O = N-octadecanoyl ethanolamine + 1,2-di-(9Z-octadecenoyl)-sn-glycero-3-phosphate + H(+)</text>
        <dbReference type="Rhea" id="RHEA:45536"/>
        <dbReference type="ChEBI" id="CHEBI:15377"/>
        <dbReference type="ChEBI" id="CHEBI:15378"/>
        <dbReference type="ChEBI" id="CHEBI:74546"/>
        <dbReference type="ChEBI" id="CHEBI:85292"/>
        <dbReference type="ChEBI" id="CHEBI:85299"/>
    </reaction>
    <physiologicalReaction direction="left-to-right" evidence="25">
        <dbReference type="Rhea" id="RHEA:45537"/>
    </physiologicalReaction>
</comment>
<dbReference type="InterPro" id="IPR036866">
    <property type="entry name" value="RibonucZ/Hydroxyglut_hydro"/>
</dbReference>
<evidence type="ECO:0000256" key="12">
    <source>
        <dbReference type="ARBA" id="ARBA00022723"/>
    </source>
</evidence>
<comment type="catalytic activity">
    <reaction evidence="33">
        <text>N-decanoyl-1-hexadecanoyl-2-(9Z,12Z-octadecadienoyl)-sn-glycero-3-phosphoethanolamine + H2O = N-decanoyl ethanolamine + 1-hexadecanoyl-2-(9Z,12Z-octadecadienoyl)-sn-glycero-3-phosphate + H(+)</text>
        <dbReference type="Rhea" id="RHEA:45608"/>
        <dbReference type="ChEBI" id="CHEBI:15377"/>
        <dbReference type="ChEBI" id="CHEBI:15378"/>
        <dbReference type="ChEBI" id="CHEBI:72860"/>
        <dbReference type="ChEBI" id="CHEBI:85295"/>
        <dbReference type="ChEBI" id="CHEBI:85301"/>
    </reaction>
    <physiologicalReaction direction="left-to-right" evidence="33">
        <dbReference type="Rhea" id="RHEA:45609"/>
    </physiologicalReaction>
</comment>
<keyword evidence="17" id="KW-0007">Acetylation</keyword>
<reference evidence="42" key="2">
    <citation type="submission" date="2025-08" db="UniProtKB">
        <authorList>
            <consortium name="Ensembl"/>
        </authorList>
    </citation>
    <scope>IDENTIFICATION</scope>
</reference>
<dbReference type="GO" id="GO:0005635">
    <property type="term" value="C:nuclear envelope"/>
    <property type="evidence" value="ECO:0007669"/>
    <property type="project" value="UniProtKB-SubCell"/>
</dbReference>
<feature type="region of interest" description="Disordered" evidence="40">
    <location>
        <begin position="341"/>
        <end position="387"/>
    </location>
</feature>
<dbReference type="GO" id="GO:0005654">
    <property type="term" value="C:nucleoplasm"/>
    <property type="evidence" value="ECO:0007669"/>
    <property type="project" value="UniProtKB-SubCell"/>
</dbReference>
<evidence type="ECO:0000256" key="14">
    <source>
        <dbReference type="ARBA" id="ARBA00022801"/>
    </source>
</evidence>
<comment type="catalytic activity">
    <reaction evidence="24">
        <text>N-(5Z,8Z,11Z,14Z-eicosatetraenoyl)-1-(9Z-octadecenoyl)-sn-glycero-3-phosphoethanolamine + H2O = N-(5Z,8Z,11Z,14Z-eicosatetraenoyl)-ethanolamine + 1-(9Z-octadecenoyl)-sn-glycero-3-phosphate + H(+)</text>
        <dbReference type="Rhea" id="RHEA:45544"/>
        <dbReference type="ChEBI" id="CHEBI:2700"/>
        <dbReference type="ChEBI" id="CHEBI:15377"/>
        <dbReference type="ChEBI" id="CHEBI:15378"/>
        <dbReference type="ChEBI" id="CHEBI:74544"/>
        <dbReference type="ChEBI" id="CHEBI:85223"/>
    </reaction>
    <physiologicalReaction direction="left-to-right" evidence="24">
        <dbReference type="Rhea" id="RHEA:45545"/>
    </physiologicalReaction>
</comment>
<sequence length="738" mass="82789">MAEPGEAQGTGEEPRPPNTPSLDHRGTGGTFLEGQDVEKGEVITRSTREKNGRFANPWPTWHYPSSASLLRFYLLDKDHSNVPRSKEELDWELPVLEPYFIQSPEVSGSVGSGLRVTWLGHASVLVEMDGLVILTDPIFSQRAFLVQFMGPKRFRGPPCTVDQLPKVDAVLVSHTHYDHLDVGSVSSLNKRFGAELRWFVPLGLQGWMQSCGCKNVIELDWWEESCVPVPSPVPSGVSQDKVMFVFTPAQHWCKRTPTDDNRVLWGSWCVLGPCNRFFFAGDTGYCSSFQEIGRRFGPFHLAAIPIGAYLPRPGAQHCHPMEESGGAGGEVDENQVLMEERGVSPGDSPGTQGGSPAVVRPRDPPTSTPQDSGPRKSSSSRSSRKSFRLDYRLEEEVTGSSRDKHGRFTNPWSTWKFPSWSTLLRFFLLEKNHSNVPSSKEVLDKELPVVEPWFLRVPEAAEGAVGSGLRVTWLGHASVLVEMDGLVILTDPIFSQRASAFQFMGPKRYRGPPCTVDQLPRIDAVVISHSHYDHLDVGTVTQLNERFGGDLRWFVPLGLMDWMQKSGCENVIELDWWEENCVPGHDEVTFVCTPAQHWCKRTPTDDNLVLWGSWCVLGPCNRFFFAGDTGYCSSFQEIGRRFGPFDLAAIPIGAYLPRDVMRGQHVDPEEAVEIHKDIQARHSLAIHWGTFALAYEYYLEPPVRLREAMEKNGLNVEHFFVLNHGESRVLNADQEVFE</sequence>
<evidence type="ECO:0000256" key="23">
    <source>
        <dbReference type="ARBA" id="ARBA00045525"/>
    </source>
</evidence>
<keyword evidence="20" id="KW-0472">Membrane</keyword>
<dbReference type="GO" id="GO:0070291">
    <property type="term" value="P:N-acylethanolamine metabolic process"/>
    <property type="evidence" value="ECO:0007669"/>
    <property type="project" value="TreeGrafter"/>
</dbReference>
<reference evidence="43" key="1">
    <citation type="submission" date="2018-06" db="EMBL/GenBank/DDBJ databases">
        <title>Genome assembly of Danube salmon.</title>
        <authorList>
            <person name="Macqueen D.J."/>
            <person name="Gundappa M.K."/>
        </authorList>
    </citation>
    <scope>NUCLEOTIDE SEQUENCE [LARGE SCALE GENOMIC DNA]</scope>
</reference>
<comment type="catalytic activity">
    <reaction evidence="32">
        <text>N,1-dihexadecanoyl-2-(9Z,12Z-octadecadienoyl)-sn-glycero-3-phosphoethanolamine + H2O = 1-hexadecanoyl-2-(9Z,12Z-octadecadienoyl)-sn-glycero-3-phosphate + N-hexadecanoylethanolamine + H(+)</text>
        <dbReference type="Rhea" id="RHEA:45596"/>
        <dbReference type="ChEBI" id="CHEBI:15377"/>
        <dbReference type="ChEBI" id="CHEBI:15378"/>
        <dbReference type="ChEBI" id="CHEBI:71464"/>
        <dbReference type="ChEBI" id="CHEBI:72860"/>
        <dbReference type="ChEBI" id="CHEBI:85334"/>
    </reaction>
    <physiologicalReaction direction="left-to-right" evidence="32">
        <dbReference type="Rhea" id="RHEA:45597"/>
    </physiologicalReaction>
</comment>
<keyword evidence="21" id="KW-0539">Nucleus</keyword>
<evidence type="ECO:0000256" key="26">
    <source>
        <dbReference type="ARBA" id="ARBA00047456"/>
    </source>
</evidence>
<name>A0A4W5LM87_9TELE</name>